<name>A0A381ZJE6_9ZZZZ</name>
<gene>
    <name evidence="2" type="ORF">METZ01_LOCUS142312</name>
</gene>
<proteinExistence type="predicted"/>
<dbReference type="Pfam" id="PF14220">
    <property type="entry name" value="DUF4329"/>
    <property type="match status" value="1"/>
</dbReference>
<reference evidence="2" key="1">
    <citation type="submission" date="2018-05" db="EMBL/GenBank/DDBJ databases">
        <authorList>
            <person name="Lanie J.A."/>
            <person name="Ng W.-L."/>
            <person name="Kazmierczak K.M."/>
            <person name="Andrzejewski T.M."/>
            <person name="Davidsen T.M."/>
            <person name="Wayne K.J."/>
            <person name="Tettelin H."/>
            <person name="Glass J.I."/>
            <person name="Rusch D."/>
            <person name="Podicherti R."/>
            <person name="Tsui H.-C.T."/>
            <person name="Winkler M.E."/>
        </authorList>
    </citation>
    <scope>NUCLEOTIDE SEQUENCE</scope>
</reference>
<feature type="domain" description="DUF4329" evidence="1">
    <location>
        <begin position="292"/>
        <end position="405"/>
    </location>
</feature>
<dbReference type="EMBL" id="UINC01021592">
    <property type="protein sequence ID" value="SVA89458.1"/>
    <property type="molecule type" value="Genomic_DNA"/>
</dbReference>
<dbReference type="PROSITE" id="PS51257">
    <property type="entry name" value="PROKAR_LIPOPROTEIN"/>
    <property type="match status" value="1"/>
</dbReference>
<protein>
    <recommendedName>
        <fullName evidence="1">DUF4329 domain-containing protein</fullName>
    </recommendedName>
</protein>
<sequence length="413" mass="43843">MPVNNLRIGWLVTLAVVGCAAFSSAGQASGAEMSGAGRWMTQPVMGQPALTSVFGLAEQAQVFGLTMARHRLSGLTFAGQGSQLSLLSDHYAGVDSRLFHPSGDRPVDYQGGAIRYSGALAYVDLGGARITGSGVGDRRSWYGRISTDMFSSSLFRIEREDGVAAYAADICAKMRDTTLTVRQIEAGSAYDRQVNLTLPFAFSVYPQARLELEFHRGRSLRFSGSNSERVMLTLRGSFGRSPQLALAAGLEDGSGDGVRDVAVLGAVAVAVALIASSGDADTDTVSRWSGQHDAAWNVLNDINPTSVSENIEYGSWVYRNTDATFSALSPVRGTVNSVNIGSPTQVPSGTVATASYHTHGGDDPLYDSENFSPTDLITDNLWKVDGYLGTPSGAFKIHNYVTGEVSRLGTIAN</sequence>
<accession>A0A381ZJE6</accession>
<evidence type="ECO:0000313" key="2">
    <source>
        <dbReference type="EMBL" id="SVA89458.1"/>
    </source>
</evidence>
<dbReference type="InterPro" id="IPR025479">
    <property type="entry name" value="DUF4329"/>
</dbReference>
<organism evidence="2">
    <name type="scientific">marine metagenome</name>
    <dbReference type="NCBI Taxonomy" id="408172"/>
    <lineage>
        <taxon>unclassified sequences</taxon>
        <taxon>metagenomes</taxon>
        <taxon>ecological metagenomes</taxon>
    </lineage>
</organism>
<evidence type="ECO:0000259" key="1">
    <source>
        <dbReference type="Pfam" id="PF14220"/>
    </source>
</evidence>
<dbReference type="AlphaFoldDB" id="A0A381ZJE6"/>